<feature type="domain" description="HTH CENPB-type" evidence="2">
    <location>
        <begin position="90"/>
        <end position="164"/>
    </location>
</feature>
<dbReference type="GO" id="GO:0003677">
    <property type="term" value="F:DNA binding"/>
    <property type="evidence" value="ECO:0007669"/>
    <property type="project" value="UniProtKB-KW"/>
</dbReference>
<proteinExistence type="predicted"/>
<dbReference type="EMBL" id="JAACJM010000213">
    <property type="protein sequence ID" value="KAF5337623.1"/>
    <property type="molecule type" value="Genomic_DNA"/>
</dbReference>
<dbReference type="PROSITE" id="PS51253">
    <property type="entry name" value="HTH_CENPB"/>
    <property type="match status" value="1"/>
</dbReference>
<keyword evidence="4" id="KW-1185">Reference proteome</keyword>
<gene>
    <name evidence="3" type="ORF">D9758_014941</name>
</gene>
<reference evidence="3 4" key="1">
    <citation type="journal article" date="2020" name="ISME J.">
        <title>Uncovering the hidden diversity of litter-decomposition mechanisms in mushroom-forming fungi.</title>
        <authorList>
            <person name="Floudas D."/>
            <person name="Bentzer J."/>
            <person name="Ahren D."/>
            <person name="Johansson T."/>
            <person name="Persson P."/>
            <person name="Tunlid A."/>
        </authorList>
    </citation>
    <scope>NUCLEOTIDE SEQUENCE [LARGE SCALE GENOMIC DNA]</scope>
    <source>
        <strain evidence="3 4">CBS 291.85</strain>
    </source>
</reference>
<accession>A0A8H5C9W3</accession>
<evidence type="ECO:0000313" key="3">
    <source>
        <dbReference type="EMBL" id="KAF5337623.1"/>
    </source>
</evidence>
<evidence type="ECO:0000259" key="2">
    <source>
        <dbReference type="PROSITE" id="PS51253"/>
    </source>
</evidence>
<dbReference type="InterPro" id="IPR006600">
    <property type="entry name" value="HTH_CenpB_DNA-bd_dom"/>
</dbReference>
<protein>
    <recommendedName>
        <fullName evidence="2">HTH CENPB-type domain-containing protein</fullName>
    </recommendedName>
</protein>
<dbReference type="Proteomes" id="UP000559256">
    <property type="component" value="Unassembled WGS sequence"/>
</dbReference>
<evidence type="ECO:0000313" key="4">
    <source>
        <dbReference type="Proteomes" id="UP000559256"/>
    </source>
</evidence>
<organism evidence="3 4">
    <name type="scientific">Tetrapyrgos nigripes</name>
    <dbReference type="NCBI Taxonomy" id="182062"/>
    <lineage>
        <taxon>Eukaryota</taxon>
        <taxon>Fungi</taxon>
        <taxon>Dikarya</taxon>
        <taxon>Basidiomycota</taxon>
        <taxon>Agaricomycotina</taxon>
        <taxon>Agaricomycetes</taxon>
        <taxon>Agaricomycetidae</taxon>
        <taxon>Agaricales</taxon>
        <taxon>Marasmiineae</taxon>
        <taxon>Marasmiaceae</taxon>
        <taxon>Tetrapyrgos</taxon>
    </lineage>
</organism>
<evidence type="ECO:0000256" key="1">
    <source>
        <dbReference type="ARBA" id="ARBA00023125"/>
    </source>
</evidence>
<keyword evidence="1" id="KW-0238">DNA-binding</keyword>
<dbReference type="AlphaFoldDB" id="A0A8H5C9W3"/>
<dbReference type="OrthoDB" id="2668963at2759"/>
<comment type="caution">
    <text evidence="3">The sequence shown here is derived from an EMBL/GenBank/DDBJ whole genome shotgun (WGS) entry which is preliminary data.</text>
</comment>
<sequence length="355" mass="40001">MVGQAESITKRQHKKTELMDTLYAKAVTLYQAEHGPGVTEEVLGRKLHSLRKICIIVENEHYEQTKKALPKHLSSSTLLRLVNGGTPKSLSNSSWGWLLQSEEKIVIDYALELASRGFPLTHQRLKEIVDKICRSRLGDKFSEKGVGRNWTTCFVEKHSSRLKMFWSSKLDTKRGQAVNPFTNEEYFKLLKEVLKGRKDHEFPAAVVDTPWELEIDWEEILIPALGPDDAEIMLPEIEESRKEAAKGWVDVDETERVDAVGEDEGEVEQLEPTPINKDCIYGADKSGFNEDDGAKIRVIGARSKKMQHKQGGGSRENTTVIVTICADGTAICPTVIFKGKHFQVNWNQDNPTKAT</sequence>
<name>A0A8H5C9W3_9AGAR</name>